<accession>A0A8S3AJX2</accession>
<evidence type="ECO:0000259" key="2">
    <source>
        <dbReference type="PROSITE" id="PS50878"/>
    </source>
</evidence>
<dbReference type="PROSITE" id="PS50878">
    <property type="entry name" value="RT_POL"/>
    <property type="match status" value="1"/>
</dbReference>
<feature type="domain" description="Reverse transcriptase" evidence="2">
    <location>
        <begin position="446"/>
        <end position="696"/>
    </location>
</feature>
<dbReference type="Proteomes" id="UP000676336">
    <property type="component" value="Unassembled WGS sequence"/>
</dbReference>
<dbReference type="InterPro" id="IPR000477">
    <property type="entry name" value="RT_dom"/>
</dbReference>
<dbReference type="PANTHER" id="PTHR21301">
    <property type="entry name" value="REVERSE TRANSCRIPTASE"/>
    <property type="match status" value="1"/>
</dbReference>
<gene>
    <name evidence="3" type="ORF">SMN809_LOCUS43598</name>
</gene>
<dbReference type="PANTHER" id="PTHR21301:SF10">
    <property type="entry name" value="REVERSE TRANSCRIPTASE DOMAIN-CONTAINING PROTEIN"/>
    <property type="match status" value="1"/>
</dbReference>
<keyword evidence="1" id="KW-0175">Coiled coil</keyword>
<protein>
    <recommendedName>
        <fullName evidence="2">Reverse transcriptase domain-containing protein</fullName>
    </recommendedName>
</protein>
<dbReference type="AlphaFoldDB" id="A0A8S3AJX2"/>
<feature type="coiled-coil region" evidence="1">
    <location>
        <begin position="182"/>
        <end position="233"/>
    </location>
</feature>
<evidence type="ECO:0000256" key="1">
    <source>
        <dbReference type="SAM" id="Coils"/>
    </source>
</evidence>
<organism evidence="3 4">
    <name type="scientific">Rotaria magnacalcarata</name>
    <dbReference type="NCBI Taxonomy" id="392030"/>
    <lineage>
        <taxon>Eukaryota</taxon>
        <taxon>Metazoa</taxon>
        <taxon>Spiralia</taxon>
        <taxon>Gnathifera</taxon>
        <taxon>Rotifera</taxon>
        <taxon>Eurotatoria</taxon>
        <taxon>Bdelloidea</taxon>
        <taxon>Philodinida</taxon>
        <taxon>Philodinidae</taxon>
        <taxon>Rotaria</taxon>
    </lineage>
</organism>
<dbReference type="EMBL" id="CAJOBI010128866">
    <property type="protein sequence ID" value="CAF4714730.1"/>
    <property type="molecule type" value="Genomic_DNA"/>
</dbReference>
<sequence>MTKTNDFDLCKQYVMNSIENNKKQLNHCQFELTKQEQQFQTCSIKELSFEQMEQRLKELVDRERKYLSKRNNDKLIKFKDDISEKQRLTTISTTSHMNNQENEYINRLITIREKQGEIWKEQLMLEIRIHCKFLPQNFDHLENFVSSIGYLPLNNNQKAIEIKNKRFKIIQEAKRHWLNYFLNIYEIKIQEYEQQYQNEFIKLESLLSNNNDKTMLNNIKEHINNRINRLKKDIYDKMTSFRRIILQNRQRSSSTKNVIGVSPEPYLNLISNPFDKRQWNYLSFGPSYIRVNQSAIRPKCQQETEIKNQHKDIYSKVENHLTGYPHLIPRNNAIFKQYSDHLLDYLNQSYFTPLSYKDQLISREQAQILGSIRRIIQNMNLIIRVTDKGNNFYIGSAVEFEKKAQKIFSDTNAFIELSHNPFNEIFDKVIQLLNTLRGKDLIRKWQYEQMMPDRTTCELAHLYFNPKTHKDGIPVRPIESTIHAATTNISKFLDKILRPVFDDKCKDTTIIDGASLITELSKYNKKGLLKSTTLFCTFDIRNLYTMLPQEEALDTLMTFLHVHGYRKVKGISIDTVKKLASIILKNNVFVYGKKIYKQTTGGAMGSSLTLTLANIFMAKWQTNIVEEQTKTGEFYGRYIDDIFMTWNRSEEELRKFLDDVNTWHPNIKLDYKIGNSLPFLDVQLTNNNGILSTSVY</sequence>
<feature type="non-terminal residue" evidence="3">
    <location>
        <position position="1"/>
    </location>
</feature>
<evidence type="ECO:0000313" key="4">
    <source>
        <dbReference type="Proteomes" id="UP000676336"/>
    </source>
</evidence>
<proteinExistence type="predicted"/>
<evidence type="ECO:0000313" key="3">
    <source>
        <dbReference type="EMBL" id="CAF4714730.1"/>
    </source>
</evidence>
<name>A0A8S3AJX2_9BILA</name>
<reference evidence="3" key="1">
    <citation type="submission" date="2021-02" db="EMBL/GenBank/DDBJ databases">
        <authorList>
            <person name="Nowell W R."/>
        </authorList>
    </citation>
    <scope>NUCLEOTIDE SEQUENCE</scope>
</reference>
<comment type="caution">
    <text evidence="3">The sequence shown here is derived from an EMBL/GenBank/DDBJ whole genome shotgun (WGS) entry which is preliminary data.</text>
</comment>